<dbReference type="Gene3D" id="3.40.50.1820">
    <property type="entry name" value="alpha/beta hydrolase"/>
    <property type="match status" value="1"/>
</dbReference>
<dbReference type="InterPro" id="IPR029058">
    <property type="entry name" value="AB_hydrolase_fold"/>
</dbReference>
<feature type="chain" id="PRO_5032432452" evidence="1">
    <location>
        <begin position="22"/>
        <end position="490"/>
    </location>
</feature>
<evidence type="ECO:0000256" key="1">
    <source>
        <dbReference type="SAM" id="SignalP"/>
    </source>
</evidence>
<protein>
    <submittedName>
        <fullName evidence="2">Uncharacterized protein</fullName>
    </submittedName>
</protein>
<sequence length="490" mass="55862">MHRIVCSLCFVLAIILYSTEATPLDDYVNTPDTHFAWQRLKTYAFPTYKLYILNMTSQKWFDASFSSQPIWWHHMIITVPRVLRRSQIAFLFIDGGDNTDPIPTSSVVTALALSTGSVAVELKQVPNQPMRFMADPTQQSRTEDAIIAWTWKIFIEQNGTNPYILLRMPMTKAAVRAMDTTEQLLKQEGFPVPQNFVVAGLSKRGWTTWTTAAVNNQRVLAAVPIVLDILNLQKNMMHHYRSLAGWTFAFKDYHELNITRYLNNPNLQKLATIVDPYSYFDRYAQVKLFQLQGANDEFFLPDSEDYFWDDLQVKTGGSYLRRIPNTGHNIQGYQESLQSFYLSIADKQILPSFKWTRTINETHGQILAVVDFSSGQPKPINVTAYQARTVTGTKRDFRQAKLDPDTGKIISNPVVWLNMPVQVETQTSTSITYSYTAPLPPNGYWDGMFIQVTFPGRESTTLDLTTETLTLPNTFPVEPCTGEDCYGKLC</sequence>
<accession>A0A818BZ06</accession>
<dbReference type="SUPFAM" id="SSF53474">
    <property type="entry name" value="alpha/beta-Hydrolases"/>
    <property type="match status" value="1"/>
</dbReference>
<dbReference type="PIRSF" id="PIRSF014728">
    <property type="entry name" value="PqaA"/>
    <property type="match status" value="1"/>
</dbReference>
<organism evidence="2 3">
    <name type="scientific">Rotaria socialis</name>
    <dbReference type="NCBI Taxonomy" id="392032"/>
    <lineage>
        <taxon>Eukaryota</taxon>
        <taxon>Metazoa</taxon>
        <taxon>Spiralia</taxon>
        <taxon>Gnathifera</taxon>
        <taxon>Rotifera</taxon>
        <taxon>Eurotatoria</taxon>
        <taxon>Bdelloidea</taxon>
        <taxon>Philodinida</taxon>
        <taxon>Philodinidae</taxon>
        <taxon>Rotaria</taxon>
    </lineage>
</organism>
<dbReference type="EMBL" id="CAJNXB010005468">
    <property type="protein sequence ID" value="CAF3426279.1"/>
    <property type="molecule type" value="Genomic_DNA"/>
</dbReference>
<dbReference type="Pfam" id="PF10142">
    <property type="entry name" value="PhoPQ_related"/>
    <property type="match status" value="1"/>
</dbReference>
<gene>
    <name evidence="2" type="ORF">TIS948_LOCUS29932</name>
</gene>
<keyword evidence="1" id="KW-0732">Signal</keyword>
<evidence type="ECO:0000313" key="2">
    <source>
        <dbReference type="EMBL" id="CAF3426279.1"/>
    </source>
</evidence>
<dbReference type="AlphaFoldDB" id="A0A818BZ06"/>
<feature type="signal peptide" evidence="1">
    <location>
        <begin position="1"/>
        <end position="21"/>
    </location>
</feature>
<dbReference type="InterPro" id="IPR009199">
    <property type="entry name" value="PhoPQ-act_pathogen-rel_PqaA"/>
</dbReference>
<comment type="caution">
    <text evidence="2">The sequence shown here is derived from an EMBL/GenBank/DDBJ whole genome shotgun (WGS) entry which is preliminary data.</text>
</comment>
<evidence type="ECO:0000313" key="3">
    <source>
        <dbReference type="Proteomes" id="UP000663825"/>
    </source>
</evidence>
<dbReference type="OrthoDB" id="2020799at2759"/>
<name>A0A818BZ06_9BILA</name>
<reference evidence="2" key="1">
    <citation type="submission" date="2021-02" db="EMBL/GenBank/DDBJ databases">
        <authorList>
            <person name="Nowell W R."/>
        </authorList>
    </citation>
    <scope>NUCLEOTIDE SEQUENCE</scope>
</reference>
<dbReference type="PANTHER" id="PTHR31497:SF0">
    <property type="entry name" value="AUTOCRINE PROLIFERATION REPRESSOR PROTEIN A"/>
    <property type="match status" value="1"/>
</dbReference>
<dbReference type="PANTHER" id="PTHR31497">
    <property type="entry name" value="AUTOCRINE PROLIFERATION REPRESSOR PROTEIN A"/>
    <property type="match status" value="1"/>
</dbReference>
<proteinExistence type="predicted"/>
<dbReference type="Proteomes" id="UP000663825">
    <property type="component" value="Unassembled WGS sequence"/>
</dbReference>